<name>A0AC61M083_9ADEN</name>
<dbReference type="Proteomes" id="UP000502787">
    <property type="component" value="Segment"/>
</dbReference>
<sequence>MRVGSLQVHVFGVQGDLGRARGVAATQQGEIYLVVHRLTAVGTGGAGVGAVAGHGHDVAFQHTSGHGTHVALHRVVIHPSLVTDVGFGFETRLSAYGLTVGVHADLYTVLGVDVFRQKGRLCHHADLLLLVVHVGVHGVVGRALGRQTVVGRAAVGFEGGPAVDGAANVEVRAAHVQDAIVSHGQLKTGLIRILSVLPIHRHKPQLESLRAVGRDLLSGCHGGVTKLIAQMEITVGGAGELHQAGRQVVYRLLAGYVHVRPLWHHGRYRHGVGASDERGVGTASLKSLCVFFFLFFNTRAAAMNGKASTVQEHKDK</sequence>
<keyword evidence="2" id="KW-1185">Reference proteome</keyword>
<evidence type="ECO:0000313" key="1">
    <source>
        <dbReference type="EMBL" id="QIZ64163.1"/>
    </source>
</evidence>
<organism evidence="1 2">
    <name type="scientific">Guinea pig adenovirus 1</name>
    <dbReference type="NCBI Taxonomy" id="2847100"/>
    <lineage>
        <taxon>Viruses</taxon>
        <taxon>Varidnaviria</taxon>
        <taxon>Bamfordvirae</taxon>
        <taxon>Preplasmiviricota</taxon>
        <taxon>Polisuviricotina</taxon>
        <taxon>Pharingeaviricetes</taxon>
        <taxon>Rowavirales</taxon>
        <taxon>Adenoviridae</taxon>
        <taxon>Mastadenovirus</taxon>
        <taxon>Mastadenovirus caviae</taxon>
        <taxon>Guinea pig mastadenovirus A</taxon>
    </lineage>
</organism>
<accession>A0AC61M083</accession>
<dbReference type="EMBL" id="MN986925">
    <property type="protein sequence ID" value="QIZ64163.1"/>
    <property type="molecule type" value="Genomic_DNA"/>
</dbReference>
<protein>
    <submittedName>
        <fullName evidence="1">GP4</fullName>
    </submittedName>
</protein>
<evidence type="ECO:0000313" key="2">
    <source>
        <dbReference type="Proteomes" id="UP000502787"/>
    </source>
</evidence>
<reference evidence="1" key="1">
    <citation type="submission" date="2020-01" db="EMBL/GenBank/DDBJ databases">
        <title>Genomic and phylogenetic analysis of two Guinea pig adenovirus strains recovered from archival lung tissue.</title>
        <authorList>
            <person name="Hofmann-Sieber H."/>
            <person name="Gonzalez G."/>
            <person name="Spohn M."/>
            <person name="Dobner T."/>
            <person name="Kajon A.E."/>
        </authorList>
    </citation>
    <scope>NUCLEOTIDE SEQUENCE</scope>
    <source>
        <strain evidence="1">AUS96</strain>
    </source>
</reference>
<proteinExistence type="predicted"/>